<reference evidence="1" key="1">
    <citation type="submission" date="2019-08" db="EMBL/GenBank/DDBJ databases">
        <authorList>
            <person name="Kucharzyk K."/>
            <person name="Murdoch R.W."/>
            <person name="Higgins S."/>
            <person name="Loffler F."/>
        </authorList>
    </citation>
    <scope>NUCLEOTIDE SEQUENCE</scope>
</reference>
<gene>
    <name evidence="1" type="ORF">SDC9_131146</name>
</gene>
<protein>
    <submittedName>
        <fullName evidence="1">Uncharacterized protein</fullName>
    </submittedName>
</protein>
<dbReference type="AlphaFoldDB" id="A0A645D4E5"/>
<name>A0A645D4E5_9ZZZZ</name>
<accession>A0A645D4E5</accession>
<sequence>MDHNLDLLRRQIEQIGRFHYLKPFVEKRGGINRDLFPHVPGRMRKRFFRRNPGKLFPVFSPKWPAGRGEDQLVDLVFAPVLQALEDRALLAVHGQDLTVILL</sequence>
<dbReference type="EMBL" id="VSSQ01032720">
    <property type="protein sequence ID" value="MPM84075.1"/>
    <property type="molecule type" value="Genomic_DNA"/>
</dbReference>
<proteinExistence type="predicted"/>
<comment type="caution">
    <text evidence="1">The sequence shown here is derived from an EMBL/GenBank/DDBJ whole genome shotgun (WGS) entry which is preliminary data.</text>
</comment>
<evidence type="ECO:0000313" key="1">
    <source>
        <dbReference type="EMBL" id="MPM84075.1"/>
    </source>
</evidence>
<organism evidence="1">
    <name type="scientific">bioreactor metagenome</name>
    <dbReference type="NCBI Taxonomy" id="1076179"/>
    <lineage>
        <taxon>unclassified sequences</taxon>
        <taxon>metagenomes</taxon>
        <taxon>ecological metagenomes</taxon>
    </lineage>
</organism>